<gene>
    <name evidence="1" type="ORF">SAMN02927903_00867</name>
</gene>
<accession>A0A1G5DX18</accession>
<proteinExistence type="predicted"/>
<dbReference type="EMBL" id="FMVF01000004">
    <property type="protein sequence ID" value="SCY19284.1"/>
    <property type="molecule type" value="Genomic_DNA"/>
</dbReference>
<organism evidence="1 2">
    <name type="scientific">Flavobacterium caeni</name>
    <dbReference type="NCBI Taxonomy" id="490189"/>
    <lineage>
        <taxon>Bacteria</taxon>
        <taxon>Pseudomonadati</taxon>
        <taxon>Bacteroidota</taxon>
        <taxon>Flavobacteriia</taxon>
        <taxon>Flavobacteriales</taxon>
        <taxon>Flavobacteriaceae</taxon>
        <taxon>Flavobacterium</taxon>
    </lineage>
</organism>
<evidence type="ECO:0000313" key="2">
    <source>
        <dbReference type="Proteomes" id="UP000199354"/>
    </source>
</evidence>
<dbReference type="InterPro" id="IPR011463">
    <property type="entry name" value="DUF1569"/>
</dbReference>
<dbReference type="AlphaFoldDB" id="A0A1G5DX18"/>
<sequence>MKTDIFDLQANQSLQDRLQQLTAQTTPLWGKMDAAQMVLHCQKPLDVADGKLMLNRSLIGFLFGRMAKESFLKKDEFKKNLPTAPQFKITHHPDFEKEKQVLADSIKKFGTVGPKVIINKKHPFFGTMNDQEWGILQYKHLDHHLKQFGL</sequence>
<dbReference type="RefSeq" id="WP_091141094.1">
    <property type="nucleotide sequence ID" value="NZ_FMVF01000004.1"/>
</dbReference>
<evidence type="ECO:0008006" key="3">
    <source>
        <dbReference type="Google" id="ProtNLM"/>
    </source>
</evidence>
<protein>
    <recommendedName>
        <fullName evidence="3">DUF1569 domain-containing protein</fullName>
    </recommendedName>
</protein>
<dbReference type="OrthoDB" id="2599194at2"/>
<dbReference type="Proteomes" id="UP000199354">
    <property type="component" value="Unassembled WGS sequence"/>
</dbReference>
<dbReference type="Pfam" id="PF07606">
    <property type="entry name" value="DUF1569"/>
    <property type="match status" value="1"/>
</dbReference>
<dbReference type="InterPro" id="IPR034660">
    <property type="entry name" value="DinB/YfiT-like"/>
</dbReference>
<dbReference type="Gene3D" id="1.20.120.450">
    <property type="entry name" value="dinb family like domain"/>
    <property type="match status" value="1"/>
</dbReference>
<evidence type="ECO:0000313" key="1">
    <source>
        <dbReference type="EMBL" id="SCY19284.1"/>
    </source>
</evidence>
<reference evidence="1 2" key="1">
    <citation type="submission" date="2016-10" db="EMBL/GenBank/DDBJ databases">
        <authorList>
            <person name="de Groot N.N."/>
        </authorList>
    </citation>
    <scope>NUCLEOTIDE SEQUENCE [LARGE SCALE GENOMIC DNA]</scope>
    <source>
        <strain evidence="1 2">CGMCC 1.7031</strain>
    </source>
</reference>
<name>A0A1G5DX18_9FLAO</name>
<keyword evidence="2" id="KW-1185">Reference proteome</keyword>